<name>A0ABP6ZY16_9ACTN</name>
<evidence type="ECO:0000313" key="2">
    <source>
        <dbReference type="Proteomes" id="UP001500630"/>
    </source>
</evidence>
<organism evidence="1 2">
    <name type="scientific">Nonomuraea rosea</name>
    <dbReference type="NCBI Taxonomy" id="638574"/>
    <lineage>
        <taxon>Bacteria</taxon>
        <taxon>Bacillati</taxon>
        <taxon>Actinomycetota</taxon>
        <taxon>Actinomycetes</taxon>
        <taxon>Streptosporangiales</taxon>
        <taxon>Streptosporangiaceae</taxon>
        <taxon>Nonomuraea</taxon>
    </lineage>
</organism>
<gene>
    <name evidence="1" type="ORF">GCM10022419_129470</name>
</gene>
<proteinExistence type="predicted"/>
<dbReference type="EMBL" id="BAABDQ010000066">
    <property type="protein sequence ID" value="GAA3621909.1"/>
    <property type="molecule type" value="Genomic_DNA"/>
</dbReference>
<comment type="caution">
    <text evidence="1">The sequence shown here is derived from an EMBL/GenBank/DDBJ whole genome shotgun (WGS) entry which is preliminary data.</text>
</comment>
<sequence length="65" mass="6270">MDLFGAGGAAGRCGGVQQGLEDGRILGAVGAEPELAGGLDTAVDTAVDTAATALTRWSPPVAASE</sequence>
<accession>A0ABP6ZY16</accession>
<dbReference type="RefSeq" id="WP_345579448.1">
    <property type="nucleotide sequence ID" value="NZ_BAABDQ010000066.1"/>
</dbReference>
<dbReference type="Proteomes" id="UP001500630">
    <property type="component" value="Unassembled WGS sequence"/>
</dbReference>
<keyword evidence="2" id="KW-1185">Reference proteome</keyword>
<reference evidence="2" key="1">
    <citation type="journal article" date="2019" name="Int. J. Syst. Evol. Microbiol.">
        <title>The Global Catalogue of Microorganisms (GCM) 10K type strain sequencing project: providing services to taxonomists for standard genome sequencing and annotation.</title>
        <authorList>
            <consortium name="The Broad Institute Genomics Platform"/>
            <consortium name="The Broad Institute Genome Sequencing Center for Infectious Disease"/>
            <person name="Wu L."/>
            <person name="Ma J."/>
        </authorList>
    </citation>
    <scope>NUCLEOTIDE SEQUENCE [LARGE SCALE GENOMIC DNA]</scope>
    <source>
        <strain evidence="2">JCM 17326</strain>
    </source>
</reference>
<evidence type="ECO:0000313" key="1">
    <source>
        <dbReference type="EMBL" id="GAA3621909.1"/>
    </source>
</evidence>
<protein>
    <submittedName>
        <fullName evidence="1">Uncharacterized protein</fullName>
    </submittedName>
</protein>